<keyword evidence="4" id="KW-1185">Reference proteome</keyword>
<dbReference type="Pfam" id="PF04659">
    <property type="entry name" value="Arch_fla_DE"/>
    <property type="match status" value="1"/>
</dbReference>
<dbReference type="EMBL" id="CP091092">
    <property type="protein sequence ID" value="WFN35922.1"/>
    <property type="molecule type" value="Genomic_DNA"/>
</dbReference>
<gene>
    <name evidence="3" type="ORF">L1994_07090</name>
</gene>
<dbReference type="RefSeq" id="WP_278098761.1">
    <property type="nucleotide sequence ID" value="NZ_CP091092.1"/>
</dbReference>
<proteinExistence type="predicted"/>
<evidence type="ECO:0000256" key="1">
    <source>
        <dbReference type="SAM" id="MobiDB-lite"/>
    </source>
</evidence>
<name>A0AAF0JLA4_9EURY</name>
<evidence type="ECO:0000313" key="4">
    <source>
        <dbReference type="Proteomes" id="UP001218895"/>
    </source>
</evidence>
<feature type="region of interest" description="Disordered" evidence="1">
    <location>
        <begin position="92"/>
        <end position="120"/>
    </location>
</feature>
<feature type="domain" description="Archaeal flagella protein FlaD/E" evidence="2">
    <location>
        <begin position="165"/>
        <end position="209"/>
    </location>
</feature>
<dbReference type="KEGG" id="manq:L1994_07090"/>
<dbReference type="AlphaFoldDB" id="A0AAF0JLA4"/>
<protein>
    <recommendedName>
        <fullName evidence="2">Archaeal flagella protein FlaD/E domain-containing protein</fullName>
    </recommendedName>
</protein>
<sequence>MAINQSQVDHIISTASADDPEVKLQNLQDEVDLLKKSVKKLLIDLRERLNETENPFIVSAILPQSELPPAQKKEDELKDKEQLPALLEEADEIDEEEKFSATETEMPSDKTGLENPAISQGLGMTDKNALMLLKKQLEDIEDSAYEIPKDTKPKDRPKLKKLHKLFEWVSRMVKKYGHDRLLIMIESYQKMGYITDDACTQVEEISKLMPEYIGDLHEISSEEFVAELYILNRILSPEDSSLDREMIEVMMDKKEGEQNITALKSTSSEETSEEDWIEMLEKF</sequence>
<dbReference type="Proteomes" id="UP001218895">
    <property type="component" value="Chromosome"/>
</dbReference>
<evidence type="ECO:0000259" key="2">
    <source>
        <dbReference type="Pfam" id="PF04659"/>
    </source>
</evidence>
<dbReference type="GeneID" id="79950150"/>
<organism evidence="3 4">
    <name type="scientific">Methanomicrobium antiquum</name>
    <dbReference type="NCBI Taxonomy" id="487686"/>
    <lineage>
        <taxon>Archaea</taxon>
        <taxon>Methanobacteriati</taxon>
        <taxon>Methanobacteriota</taxon>
        <taxon>Stenosarchaea group</taxon>
        <taxon>Methanomicrobia</taxon>
        <taxon>Methanomicrobiales</taxon>
        <taxon>Methanomicrobiaceae</taxon>
        <taxon>Methanomicrobium</taxon>
    </lineage>
</organism>
<reference evidence="3" key="1">
    <citation type="submission" date="2022-01" db="EMBL/GenBank/DDBJ databases">
        <title>Complete genome of Methanomicrobium antiquum DSM 21220.</title>
        <authorList>
            <person name="Chen S.-C."/>
            <person name="You Y.-T."/>
            <person name="Zhou Y.-Z."/>
            <person name="Lai M.-C."/>
        </authorList>
    </citation>
    <scope>NUCLEOTIDE SEQUENCE</scope>
    <source>
        <strain evidence="3">DSM 21220</strain>
    </source>
</reference>
<evidence type="ECO:0000313" key="3">
    <source>
        <dbReference type="EMBL" id="WFN35922.1"/>
    </source>
</evidence>
<accession>A0AAF0JLA4</accession>
<dbReference type="InterPro" id="IPR006752">
    <property type="entry name" value="Arch_fla_DE"/>
</dbReference>
<dbReference type="GO" id="GO:0097588">
    <property type="term" value="P:archaeal or bacterial-type flagellum-dependent cell motility"/>
    <property type="evidence" value="ECO:0007669"/>
    <property type="project" value="InterPro"/>
</dbReference>